<dbReference type="Gene3D" id="3.50.50.60">
    <property type="entry name" value="FAD/NAD(P)-binding domain"/>
    <property type="match status" value="1"/>
</dbReference>
<dbReference type="InterPro" id="IPR036188">
    <property type="entry name" value="FAD/NAD-bd_sf"/>
</dbReference>
<evidence type="ECO:0000313" key="10">
    <source>
        <dbReference type="Proteomes" id="UP001501295"/>
    </source>
</evidence>
<evidence type="ECO:0000256" key="3">
    <source>
        <dbReference type="ARBA" id="ARBA00022630"/>
    </source>
</evidence>
<evidence type="ECO:0000256" key="5">
    <source>
        <dbReference type="ARBA" id="ARBA00023002"/>
    </source>
</evidence>
<evidence type="ECO:0000256" key="2">
    <source>
        <dbReference type="ARBA" id="ARBA00007330"/>
    </source>
</evidence>
<protein>
    <submittedName>
        <fullName evidence="9">Glycerol-3-phosphate dehydrogenase/oxidase</fullName>
    </submittedName>
</protein>
<feature type="domain" description="Alpha-glycerophosphate oxidase C-terminal" evidence="8">
    <location>
        <begin position="424"/>
        <end position="544"/>
    </location>
</feature>
<dbReference type="PANTHER" id="PTHR11985">
    <property type="entry name" value="GLYCEROL-3-PHOSPHATE DEHYDROGENASE"/>
    <property type="match status" value="1"/>
</dbReference>
<name>A0ABP8W594_9MICO</name>
<comment type="caution">
    <text evidence="9">The sequence shown here is derived from an EMBL/GenBank/DDBJ whole genome shotgun (WGS) entry which is preliminary data.</text>
</comment>
<dbReference type="InterPro" id="IPR031656">
    <property type="entry name" value="DAO_C"/>
</dbReference>
<dbReference type="Gene3D" id="3.30.9.10">
    <property type="entry name" value="D-Amino Acid Oxidase, subunit A, domain 2"/>
    <property type="match status" value="1"/>
</dbReference>
<dbReference type="Pfam" id="PF01266">
    <property type="entry name" value="DAO"/>
    <property type="match status" value="1"/>
</dbReference>
<dbReference type="SUPFAM" id="SSF51905">
    <property type="entry name" value="FAD/NAD(P)-binding domain"/>
    <property type="match status" value="1"/>
</dbReference>
<keyword evidence="10" id="KW-1185">Reference proteome</keyword>
<dbReference type="Pfam" id="PF16901">
    <property type="entry name" value="DAO_C"/>
    <property type="match status" value="1"/>
</dbReference>
<evidence type="ECO:0000313" key="9">
    <source>
        <dbReference type="EMBL" id="GAA4681285.1"/>
    </source>
</evidence>
<comment type="cofactor">
    <cofactor evidence="1">
        <name>FAD</name>
        <dbReference type="ChEBI" id="CHEBI:57692"/>
    </cofactor>
</comment>
<proteinExistence type="inferred from homology"/>
<dbReference type="EMBL" id="BAABLM010000005">
    <property type="protein sequence ID" value="GAA4681285.1"/>
    <property type="molecule type" value="Genomic_DNA"/>
</dbReference>
<keyword evidence="4" id="KW-0274">FAD</keyword>
<dbReference type="PRINTS" id="PR01001">
    <property type="entry name" value="FADG3PDH"/>
</dbReference>
<evidence type="ECO:0000259" key="8">
    <source>
        <dbReference type="Pfam" id="PF16901"/>
    </source>
</evidence>
<keyword evidence="3" id="KW-0285">Flavoprotein</keyword>
<feature type="region of interest" description="Disordered" evidence="6">
    <location>
        <begin position="566"/>
        <end position="603"/>
    </location>
</feature>
<reference evidence="10" key="1">
    <citation type="journal article" date="2019" name="Int. J. Syst. Evol. Microbiol.">
        <title>The Global Catalogue of Microorganisms (GCM) 10K type strain sequencing project: providing services to taxonomists for standard genome sequencing and annotation.</title>
        <authorList>
            <consortium name="The Broad Institute Genomics Platform"/>
            <consortium name="The Broad Institute Genome Sequencing Center for Infectious Disease"/>
            <person name="Wu L."/>
            <person name="Ma J."/>
        </authorList>
    </citation>
    <scope>NUCLEOTIDE SEQUENCE [LARGE SCALE GENOMIC DNA]</scope>
    <source>
        <strain evidence="10">JCM 18956</strain>
    </source>
</reference>
<dbReference type="InterPro" id="IPR038299">
    <property type="entry name" value="DAO_C_sf"/>
</dbReference>
<gene>
    <name evidence="9" type="ORF">GCM10025780_28330</name>
</gene>
<dbReference type="Gene3D" id="1.10.8.870">
    <property type="entry name" value="Alpha-glycerophosphate oxidase, cap domain"/>
    <property type="match status" value="1"/>
</dbReference>
<sequence>MRDNVSRIHERPNAQVLIIGGGINGIATFRDLALQGVDVILVERNDYASGASAASSHMIHGGIRYLENGEFRLVRESVEERNGLLKIAPHYVKPLQTTMPIFSTFSGIMNAPLRMLTHKQRSTKERGALLIQIGMTLYDSFSRDGGTVPKHVFRLRKAALKDMPALNKNLKYTGTYYDASVHEPERLALDVLKDGLAAGQGEGSTSKARSANYVEAVGTRDGGVLLRDVESGTEFVVTADVIVNASGPWTDLTNKAFGAESQYMGGTKGSHIVVDSPELLKATNGRELFFENNDGRIVLIYPLKGRVLIGTTDLEADMSQPAICTEEEVDYFFDLVKHVFPSISITRDHIVYRYSGVRPLPKHDDLAAGFVSRDYRIVETEVAALPKSKVLSLVGGKWTTFRALSAHLSTEATTRLGVQRTVDTTGMPIGGGKDFPVLPGDRARWITDHLNGLERDQVDRLLSRYGTRAENVIQTLIDQPSEALTSDPTFTSAEIAYFAEREDAVHLIDVVLRRTNIAFVGGVTIELLTELAGVLATSLGWDDEVRDGEIEDTIEILRTFHGVEVGSQHVPSRSTDSSGPDAAPAPEKAESPVTAAASGSPQA</sequence>
<evidence type="ECO:0000256" key="4">
    <source>
        <dbReference type="ARBA" id="ARBA00022827"/>
    </source>
</evidence>
<feature type="domain" description="FAD dependent oxidoreductase" evidence="7">
    <location>
        <begin position="16"/>
        <end position="364"/>
    </location>
</feature>
<dbReference type="PANTHER" id="PTHR11985:SF15">
    <property type="entry name" value="GLYCEROL-3-PHOSPHATE DEHYDROGENASE, MITOCHONDRIAL"/>
    <property type="match status" value="1"/>
</dbReference>
<dbReference type="Proteomes" id="UP001501295">
    <property type="component" value="Unassembled WGS sequence"/>
</dbReference>
<organism evidence="9 10">
    <name type="scientific">Frondihabitans cladoniiphilus</name>
    <dbReference type="NCBI Taxonomy" id="715785"/>
    <lineage>
        <taxon>Bacteria</taxon>
        <taxon>Bacillati</taxon>
        <taxon>Actinomycetota</taxon>
        <taxon>Actinomycetes</taxon>
        <taxon>Micrococcales</taxon>
        <taxon>Microbacteriaceae</taxon>
        <taxon>Frondihabitans</taxon>
    </lineage>
</organism>
<evidence type="ECO:0000256" key="6">
    <source>
        <dbReference type="SAM" id="MobiDB-lite"/>
    </source>
</evidence>
<keyword evidence="5" id="KW-0560">Oxidoreductase</keyword>
<evidence type="ECO:0000259" key="7">
    <source>
        <dbReference type="Pfam" id="PF01266"/>
    </source>
</evidence>
<dbReference type="InterPro" id="IPR006076">
    <property type="entry name" value="FAD-dep_OxRdtase"/>
</dbReference>
<evidence type="ECO:0000256" key="1">
    <source>
        <dbReference type="ARBA" id="ARBA00001974"/>
    </source>
</evidence>
<comment type="similarity">
    <text evidence="2">Belongs to the FAD-dependent glycerol-3-phosphate dehydrogenase family.</text>
</comment>
<dbReference type="InterPro" id="IPR000447">
    <property type="entry name" value="G3P_DH_FAD-dep"/>
</dbReference>
<accession>A0ABP8W594</accession>
<feature type="compositionally biased region" description="Polar residues" evidence="6">
    <location>
        <begin position="569"/>
        <end position="578"/>
    </location>
</feature>